<dbReference type="SUPFAM" id="SSF55486">
    <property type="entry name" value="Metalloproteases ('zincins'), catalytic domain"/>
    <property type="match status" value="1"/>
</dbReference>
<dbReference type="STRING" id="37546.A0A1B0FGY9"/>
<evidence type="ECO:0000256" key="2">
    <source>
        <dbReference type="SAM" id="MobiDB-lite"/>
    </source>
</evidence>
<feature type="compositionally biased region" description="Low complexity" evidence="2">
    <location>
        <begin position="273"/>
        <end position="298"/>
    </location>
</feature>
<protein>
    <recommendedName>
        <fullName evidence="3">Peptidase M12B domain-containing protein</fullName>
    </recommendedName>
</protein>
<proteinExistence type="predicted"/>
<evidence type="ECO:0000256" key="1">
    <source>
        <dbReference type="PROSITE-ProRule" id="PRU00276"/>
    </source>
</evidence>
<reference evidence="4" key="1">
    <citation type="submission" date="2020-05" db="UniProtKB">
        <authorList>
            <consortium name="EnsemblMetazoa"/>
        </authorList>
    </citation>
    <scope>IDENTIFICATION</scope>
    <source>
        <strain evidence="4">Yale</strain>
    </source>
</reference>
<comment type="caution">
    <text evidence="1">Lacks conserved residue(s) required for the propagation of feature annotation.</text>
</comment>
<evidence type="ECO:0000313" key="5">
    <source>
        <dbReference type="Proteomes" id="UP000092444"/>
    </source>
</evidence>
<evidence type="ECO:0000313" key="4">
    <source>
        <dbReference type="EnsemblMetazoa" id="GMOY003017-PA"/>
    </source>
</evidence>
<feature type="region of interest" description="Disordered" evidence="2">
    <location>
        <begin position="313"/>
        <end position="344"/>
    </location>
</feature>
<dbReference type="GO" id="GO:0005886">
    <property type="term" value="C:plasma membrane"/>
    <property type="evidence" value="ECO:0007669"/>
    <property type="project" value="TreeGrafter"/>
</dbReference>
<dbReference type="PANTHER" id="PTHR45702:SF3">
    <property type="entry name" value="KUZBANIAN-LIKE, ISOFORM A"/>
    <property type="match status" value="1"/>
</dbReference>
<dbReference type="GO" id="GO:0004222">
    <property type="term" value="F:metalloendopeptidase activity"/>
    <property type="evidence" value="ECO:0007669"/>
    <property type="project" value="InterPro"/>
</dbReference>
<dbReference type="Proteomes" id="UP000092444">
    <property type="component" value="Unassembled WGS sequence"/>
</dbReference>
<feature type="compositionally biased region" description="Polar residues" evidence="2">
    <location>
        <begin position="263"/>
        <end position="272"/>
    </location>
</feature>
<dbReference type="PROSITE" id="PS50215">
    <property type="entry name" value="ADAM_MEPRO"/>
    <property type="match status" value="1"/>
</dbReference>
<dbReference type="GO" id="GO:0007219">
    <property type="term" value="P:Notch signaling pathway"/>
    <property type="evidence" value="ECO:0007669"/>
    <property type="project" value="TreeGrafter"/>
</dbReference>
<dbReference type="InterPro" id="IPR024079">
    <property type="entry name" value="MetalloPept_cat_dom_sf"/>
</dbReference>
<dbReference type="InterPro" id="IPR051489">
    <property type="entry name" value="ADAM_Metalloproteinase"/>
</dbReference>
<dbReference type="AlphaFoldDB" id="A0A1B0FGY9"/>
<feature type="region of interest" description="Disordered" evidence="2">
    <location>
        <begin position="250"/>
        <end position="300"/>
    </location>
</feature>
<accession>A0A1B0FGY9</accession>
<dbReference type="InterPro" id="IPR001590">
    <property type="entry name" value="Peptidase_M12B"/>
</dbReference>
<feature type="region of interest" description="Disordered" evidence="2">
    <location>
        <begin position="215"/>
        <end position="236"/>
    </location>
</feature>
<dbReference type="GO" id="GO:0006509">
    <property type="term" value="P:membrane protein ectodomain proteolysis"/>
    <property type="evidence" value="ECO:0007669"/>
    <property type="project" value="TreeGrafter"/>
</dbReference>
<feature type="compositionally biased region" description="Low complexity" evidence="2">
    <location>
        <begin position="313"/>
        <end position="329"/>
    </location>
</feature>
<dbReference type="VEuPathDB" id="VectorBase:GMOY003017"/>
<dbReference type="Pfam" id="PF13688">
    <property type="entry name" value="Reprolysin_5"/>
    <property type="match status" value="1"/>
</dbReference>
<dbReference type="EMBL" id="CCAG010003860">
    <property type="status" value="NOT_ANNOTATED_CDS"/>
    <property type="molecule type" value="Genomic_DNA"/>
</dbReference>
<keyword evidence="5" id="KW-1185">Reference proteome</keyword>
<feature type="compositionally biased region" description="Low complexity" evidence="2">
    <location>
        <begin position="250"/>
        <end position="262"/>
    </location>
</feature>
<dbReference type="PhylomeDB" id="A0A1B0FGY9"/>
<evidence type="ECO:0000259" key="3">
    <source>
        <dbReference type="PROSITE" id="PS50215"/>
    </source>
</evidence>
<sequence length="625" mass="71456">MSLRKDEIQYRYYKRRRQRNDENSHIHAILTNDNLLDGTIETNTDHFYIEPSQRYSRNLNDTGIHSIIYRLSDVDMRRRDAFMKTKKRTSSSVASVEHCASERLKRSILLDELKRRMASGEEIRLYNFQAEAEAETFNVSMNDDYRQHKSERLKGHLKGKANCLHRRFKRWLPEELSSSGDGNKNDPPLPLDLEVPYNDDFSIFANMDNGHGYATTSTSASGTRFNKSNDKLRTTQQASVITWRNAAVSTITSTSTPSSSSTKYNRSRNIIVNNYNPNSNDDSNNSYNYNNNNNNNNNIRKTYTKHKNIIVSTYNNNNNNNSSSRSPSSYDRVDDFNDSSQNGGNGFFNNNWTTIFMGGNDRPIHKTHVEIITKNGATKKPNIIVNNYNPDIVMSPNPHNPNFNSMLMTNLLTNRGGSNNGDTGDNPGSGKSLYDRKITCMLYLQADHTFFQKMGSDEASIEAITRHVQRANSIYKNTDFNNDGKPDNITFMIKRIKVHNMNAVKDPSYRFPGNYGVEKFLELFSEEDYDAFCLAYMFTYRDFEMGTLGLAWTGDLKNAGGVCEKNGEIAMVAFFDGWWPWKQINFVDVLSNLLRNWTLWNQIGASMNIEKKGQRVGGGPNEICV</sequence>
<dbReference type="Gene3D" id="3.40.390.10">
    <property type="entry name" value="Collagenase (Catalytic Domain)"/>
    <property type="match status" value="1"/>
</dbReference>
<dbReference type="EnsemblMetazoa" id="GMOY003017-RA">
    <property type="protein sequence ID" value="GMOY003017-PA"/>
    <property type="gene ID" value="GMOY003017"/>
</dbReference>
<name>A0A1B0FGY9_GLOMM</name>
<dbReference type="PANTHER" id="PTHR45702">
    <property type="entry name" value="ADAM10/ADAM17 METALLOPEPTIDASE FAMILY MEMBER"/>
    <property type="match status" value="1"/>
</dbReference>
<feature type="domain" description="Peptidase M12B" evidence="3">
    <location>
        <begin position="438"/>
        <end position="625"/>
    </location>
</feature>
<organism evidence="4 5">
    <name type="scientific">Glossina morsitans morsitans</name>
    <name type="common">Savannah tsetse fly</name>
    <dbReference type="NCBI Taxonomy" id="37546"/>
    <lineage>
        <taxon>Eukaryota</taxon>
        <taxon>Metazoa</taxon>
        <taxon>Ecdysozoa</taxon>
        <taxon>Arthropoda</taxon>
        <taxon>Hexapoda</taxon>
        <taxon>Insecta</taxon>
        <taxon>Pterygota</taxon>
        <taxon>Neoptera</taxon>
        <taxon>Endopterygota</taxon>
        <taxon>Diptera</taxon>
        <taxon>Brachycera</taxon>
        <taxon>Muscomorpha</taxon>
        <taxon>Hippoboscoidea</taxon>
        <taxon>Glossinidae</taxon>
        <taxon>Glossina</taxon>
    </lineage>
</organism>